<feature type="domain" description="DUF1722" evidence="1">
    <location>
        <begin position="232"/>
        <end position="346"/>
    </location>
</feature>
<dbReference type="Proteomes" id="UP000198953">
    <property type="component" value="Unassembled WGS sequence"/>
</dbReference>
<dbReference type="InterPro" id="IPR007553">
    <property type="entry name" value="2-thiour_desulf"/>
</dbReference>
<evidence type="ECO:0000313" key="2">
    <source>
        <dbReference type="EMBL" id="SEN47512.1"/>
    </source>
</evidence>
<sequence>MDGEARPLHRTAGSGGWSLLRVPTRGTSGGPCIRGVEDVIDMRHVRPRVAVSGCLLGDLVRYNGGHSRDRFLTDVLGPYVEWEHVCPEIELGLGAPRETLRLERSPRGDARLVTRSGGADLTDRMVALARERSAALDVDGYVFKAKSPSCGVHGVPLYASGGPAVDRRHRGVFADVVIESHPLLPVEDEGRLHDPVLRESFVERIFAHARLRAFMEGDWRPRDLVEFHARHKMQLLAHDPTRYREAGRVVARAGSGPREEVAAAYAEVFRAVLARKATTGRNVNVLQHCLGMIDLDPERRADLVEVIDSYRRGLVPLSVPTTLLRHHARGEPAAYVRDQSYFSPYPDDLRLRHHVPPGT</sequence>
<proteinExistence type="predicted"/>
<dbReference type="STRING" id="46177.SAMN05660976_07651"/>
<reference evidence="2 3" key="1">
    <citation type="submission" date="2016-10" db="EMBL/GenBank/DDBJ databases">
        <authorList>
            <person name="de Groot N.N."/>
        </authorList>
    </citation>
    <scope>NUCLEOTIDE SEQUENCE [LARGE SCALE GENOMIC DNA]</scope>
    <source>
        <strain evidence="2 3">DSM 43357</strain>
    </source>
</reference>
<dbReference type="EMBL" id="FOBF01000027">
    <property type="protein sequence ID" value="SEN47512.1"/>
    <property type="molecule type" value="Genomic_DNA"/>
</dbReference>
<dbReference type="PANTHER" id="PTHR30087:SF0">
    <property type="entry name" value="INNER MEMBRANE PROTEIN"/>
    <property type="match status" value="1"/>
</dbReference>
<evidence type="ECO:0000259" key="1">
    <source>
        <dbReference type="Pfam" id="PF08349"/>
    </source>
</evidence>
<name>A0A1H8GTX7_9ACTN</name>
<dbReference type="Pfam" id="PF08349">
    <property type="entry name" value="DUF1722"/>
    <property type="match status" value="1"/>
</dbReference>
<keyword evidence="3" id="KW-1185">Reference proteome</keyword>
<evidence type="ECO:0000313" key="3">
    <source>
        <dbReference type="Proteomes" id="UP000198953"/>
    </source>
</evidence>
<dbReference type="AlphaFoldDB" id="A0A1H8GTX7"/>
<dbReference type="Pfam" id="PF04463">
    <property type="entry name" value="2-thiour_desulf"/>
    <property type="match status" value="1"/>
</dbReference>
<protein>
    <submittedName>
        <fullName evidence="2">Uncharacterized conserved protein YbgA, DUF1722 family</fullName>
    </submittedName>
</protein>
<dbReference type="PANTHER" id="PTHR30087">
    <property type="entry name" value="INNER MEMBRANE PROTEIN"/>
    <property type="match status" value="1"/>
</dbReference>
<dbReference type="InterPro" id="IPR013560">
    <property type="entry name" value="DUF1722"/>
</dbReference>
<gene>
    <name evidence="2" type="ORF">SAMN05660976_07651</name>
</gene>
<accession>A0A1H8GTX7</accession>
<organism evidence="2 3">
    <name type="scientific">Nonomuraea pusilla</name>
    <dbReference type="NCBI Taxonomy" id="46177"/>
    <lineage>
        <taxon>Bacteria</taxon>
        <taxon>Bacillati</taxon>
        <taxon>Actinomycetota</taxon>
        <taxon>Actinomycetes</taxon>
        <taxon>Streptosporangiales</taxon>
        <taxon>Streptosporangiaceae</taxon>
        <taxon>Nonomuraea</taxon>
    </lineage>
</organism>